<dbReference type="RefSeq" id="WP_326704572.1">
    <property type="nucleotide sequence ID" value="NZ_CP108861.1"/>
</dbReference>
<gene>
    <name evidence="2" type="ORF">OG849_18745</name>
</gene>
<accession>A0ABZ1EYF7</accession>
<organism evidence="2 3">
    <name type="scientific">Streptomyces cyaneofuscatus</name>
    <dbReference type="NCBI Taxonomy" id="66883"/>
    <lineage>
        <taxon>Bacteria</taxon>
        <taxon>Bacillati</taxon>
        <taxon>Actinomycetota</taxon>
        <taxon>Actinomycetes</taxon>
        <taxon>Kitasatosporales</taxon>
        <taxon>Streptomycetaceae</taxon>
        <taxon>Streptomyces</taxon>
    </lineage>
</organism>
<dbReference type="InterPro" id="IPR040843">
    <property type="entry name" value="RAMA"/>
</dbReference>
<dbReference type="Pfam" id="PF18755">
    <property type="entry name" value="RAMA"/>
    <property type="match status" value="1"/>
</dbReference>
<dbReference type="EMBL" id="CP109083">
    <property type="protein sequence ID" value="WSB09137.1"/>
    <property type="molecule type" value="Genomic_DNA"/>
</dbReference>
<protein>
    <submittedName>
        <fullName evidence="2">DUF4357 domain-containing protein</fullName>
    </submittedName>
</protein>
<evidence type="ECO:0000313" key="2">
    <source>
        <dbReference type="EMBL" id="WSB09137.1"/>
    </source>
</evidence>
<reference evidence="2 3" key="1">
    <citation type="submission" date="2022-10" db="EMBL/GenBank/DDBJ databases">
        <title>The complete genomes of actinobacterial strains from the NBC collection.</title>
        <authorList>
            <person name="Joergensen T.S."/>
            <person name="Alvarez Arevalo M."/>
            <person name="Sterndorff E.B."/>
            <person name="Faurdal D."/>
            <person name="Vuksanovic O."/>
            <person name="Mourched A.-S."/>
            <person name="Charusanti P."/>
            <person name="Shaw S."/>
            <person name="Blin K."/>
            <person name="Weber T."/>
        </authorList>
    </citation>
    <scope>NUCLEOTIDE SEQUENCE [LARGE SCALE GENOMIC DNA]</scope>
    <source>
        <strain evidence="2 3">NBC 01792</strain>
    </source>
</reference>
<dbReference type="Proteomes" id="UP001356428">
    <property type="component" value="Chromosome"/>
</dbReference>
<proteinExistence type="predicted"/>
<evidence type="ECO:0000259" key="1">
    <source>
        <dbReference type="Pfam" id="PF18755"/>
    </source>
</evidence>
<name>A0ABZ1EYF7_9ACTN</name>
<keyword evidence="3" id="KW-1185">Reference proteome</keyword>
<feature type="domain" description="RAMA" evidence="1">
    <location>
        <begin position="39"/>
        <end position="133"/>
    </location>
</feature>
<evidence type="ECO:0000313" key="3">
    <source>
        <dbReference type="Proteomes" id="UP001356428"/>
    </source>
</evidence>
<sequence>MPTVVIHLPNDLLARLAEAGADGTIELTLDVGPGDTTVAPIETPTPTGPLAPLLRAGLLTPGTRLHLHQPRANRSATAIVHMDGTLTVEGNLTPFRSPSKAAFAVTQSQANGWITWRLADGRTLDDLRNELEQGEA</sequence>